<dbReference type="AlphaFoldDB" id="A0A4V3E7P5"/>
<dbReference type="InterPro" id="IPR036821">
    <property type="entry name" value="Peptide_deformylase_sf"/>
</dbReference>
<keyword evidence="3 4" id="KW-0378">Hydrolase</keyword>
<dbReference type="Proteomes" id="UP000295215">
    <property type="component" value="Unassembled WGS sequence"/>
</dbReference>
<feature type="binding site" evidence="4">
    <location>
        <position position="150"/>
    </location>
    <ligand>
        <name>Fe cation</name>
        <dbReference type="ChEBI" id="CHEBI:24875"/>
    </ligand>
</feature>
<protein>
    <recommendedName>
        <fullName evidence="4">Peptide deformylase</fullName>
        <shortName evidence="4">PDF</shortName>
        <ecNumber evidence="4">3.5.1.88</ecNumber>
    </recommendedName>
    <alternativeName>
        <fullName evidence="4">Polypeptide deformylase</fullName>
    </alternativeName>
</protein>
<dbReference type="CDD" id="cd00487">
    <property type="entry name" value="Pep_deformylase"/>
    <property type="match status" value="1"/>
</dbReference>
<sequence length="194" mass="22869">MKRSILAYGHHILKQKCNDIEKDYPELDKLIADMWETMENANGCGLASPQIGLPVRLFIVDSKSTFDNLGEEERKFYFPQDDKGIMETFINAKIIQRSEELWEDEEGCLSIPNLFYKVKRNWAITIEYYNRNFKKQIRTFSGTTARMIQHEYDHTEGVLYLDYLKPLTKRLMASKLQKILKGQIVPTYPMNFIR</sequence>
<evidence type="ECO:0000313" key="6">
    <source>
        <dbReference type="Proteomes" id="UP000295215"/>
    </source>
</evidence>
<evidence type="ECO:0000256" key="3">
    <source>
        <dbReference type="ARBA" id="ARBA00022801"/>
    </source>
</evidence>
<reference evidence="5 6" key="1">
    <citation type="submission" date="2019-03" db="EMBL/GenBank/DDBJ databases">
        <title>Genomic Encyclopedia of Archaeal and Bacterial Type Strains, Phase II (KMG-II): from individual species to whole genera.</title>
        <authorList>
            <person name="Goeker M."/>
        </authorList>
    </citation>
    <scope>NUCLEOTIDE SEQUENCE [LARGE SCALE GENOMIC DNA]</scope>
    <source>
        <strain evidence="5 6">DSM 28213</strain>
    </source>
</reference>
<dbReference type="GO" id="GO:0006412">
    <property type="term" value="P:translation"/>
    <property type="evidence" value="ECO:0007669"/>
    <property type="project" value="UniProtKB-UniRule"/>
</dbReference>
<gene>
    <name evidence="4" type="primary">def</name>
    <name evidence="5" type="ORF">C8P70_12917</name>
</gene>
<evidence type="ECO:0000256" key="1">
    <source>
        <dbReference type="ARBA" id="ARBA00010759"/>
    </source>
</evidence>
<comment type="similarity">
    <text evidence="1 4">Belongs to the polypeptide deformylase family.</text>
</comment>
<keyword evidence="4" id="KW-0408">Iron</keyword>
<comment type="cofactor">
    <cofactor evidence="4">
        <name>Fe(2+)</name>
        <dbReference type="ChEBI" id="CHEBI:29033"/>
    </cofactor>
    <text evidence="4">Binds 1 Fe(2+) ion.</text>
</comment>
<dbReference type="PRINTS" id="PR01576">
    <property type="entry name" value="PDEFORMYLASE"/>
</dbReference>
<dbReference type="HAMAP" id="MF_00163">
    <property type="entry name" value="Pep_deformylase"/>
    <property type="match status" value="1"/>
</dbReference>
<feature type="active site" evidence="4">
    <location>
        <position position="151"/>
    </location>
</feature>
<dbReference type="GO" id="GO:0042586">
    <property type="term" value="F:peptide deformylase activity"/>
    <property type="evidence" value="ECO:0007669"/>
    <property type="project" value="UniProtKB-UniRule"/>
</dbReference>
<dbReference type="RefSeq" id="WP_133713467.1">
    <property type="nucleotide sequence ID" value="NZ_SOAG01000029.1"/>
</dbReference>
<dbReference type="SUPFAM" id="SSF56420">
    <property type="entry name" value="Peptide deformylase"/>
    <property type="match status" value="1"/>
</dbReference>
<dbReference type="EMBL" id="SOAG01000029">
    <property type="protein sequence ID" value="TDS52984.1"/>
    <property type="molecule type" value="Genomic_DNA"/>
</dbReference>
<evidence type="ECO:0000256" key="2">
    <source>
        <dbReference type="ARBA" id="ARBA00022723"/>
    </source>
</evidence>
<comment type="function">
    <text evidence="4">Removes the formyl group from the N-terminal Met of newly synthesized proteins. Requires at least a dipeptide for an efficient rate of reaction. N-terminal L-methionine is a prerequisite for activity but the enzyme has broad specificity at other positions.</text>
</comment>
<keyword evidence="6" id="KW-1185">Reference proteome</keyword>
<dbReference type="OrthoDB" id="9784988at2"/>
<keyword evidence="2 4" id="KW-0479">Metal-binding</keyword>
<dbReference type="PANTHER" id="PTHR10458:SF22">
    <property type="entry name" value="PEPTIDE DEFORMYLASE"/>
    <property type="match status" value="1"/>
</dbReference>
<evidence type="ECO:0000256" key="4">
    <source>
        <dbReference type="HAMAP-Rule" id="MF_00163"/>
    </source>
</evidence>
<comment type="caution">
    <text evidence="5">The sequence shown here is derived from an EMBL/GenBank/DDBJ whole genome shotgun (WGS) entry which is preliminary data.</text>
</comment>
<accession>A0A4V3E7P5</accession>
<dbReference type="Gene3D" id="3.90.45.10">
    <property type="entry name" value="Peptide deformylase"/>
    <property type="match status" value="1"/>
</dbReference>
<dbReference type="InterPro" id="IPR023635">
    <property type="entry name" value="Peptide_deformylase"/>
</dbReference>
<name>A0A4V3E7P5_9FLAO</name>
<dbReference type="NCBIfam" id="NF001159">
    <property type="entry name" value="PRK00150.1-3"/>
    <property type="match status" value="1"/>
</dbReference>
<evidence type="ECO:0000313" key="5">
    <source>
        <dbReference type="EMBL" id="TDS52984.1"/>
    </source>
</evidence>
<proteinExistence type="inferred from homology"/>
<dbReference type="Pfam" id="PF01327">
    <property type="entry name" value="Pep_deformylase"/>
    <property type="match status" value="1"/>
</dbReference>
<comment type="catalytic activity">
    <reaction evidence="4">
        <text>N-terminal N-formyl-L-methionyl-[peptide] + H2O = N-terminal L-methionyl-[peptide] + formate</text>
        <dbReference type="Rhea" id="RHEA:24420"/>
        <dbReference type="Rhea" id="RHEA-COMP:10639"/>
        <dbReference type="Rhea" id="RHEA-COMP:10640"/>
        <dbReference type="ChEBI" id="CHEBI:15377"/>
        <dbReference type="ChEBI" id="CHEBI:15740"/>
        <dbReference type="ChEBI" id="CHEBI:49298"/>
        <dbReference type="ChEBI" id="CHEBI:64731"/>
        <dbReference type="EC" id="3.5.1.88"/>
    </reaction>
</comment>
<organism evidence="5 6">
    <name type="scientific">Myroides indicus</name>
    <dbReference type="NCBI Taxonomy" id="1323422"/>
    <lineage>
        <taxon>Bacteria</taxon>
        <taxon>Pseudomonadati</taxon>
        <taxon>Bacteroidota</taxon>
        <taxon>Flavobacteriia</taxon>
        <taxon>Flavobacteriales</taxon>
        <taxon>Flavobacteriaceae</taxon>
        <taxon>Myroides</taxon>
    </lineage>
</organism>
<dbReference type="EC" id="3.5.1.88" evidence="4"/>
<dbReference type="GO" id="GO:0046872">
    <property type="term" value="F:metal ion binding"/>
    <property type="evidence" value="ECO:0007669"/>
    <property type="project" value="UniProtKB-KW"/>
</dbReference>
<keyword evidence="4" id="KW-0648">Protein biosynthesis</keyword>
<feature type="binding site" evidence="4">
    <location>
        <position position="154"/>
    </location>
    <ligand>
        <name>Fe cation</name>
        <dbReference type="ChEBI" id="CHEBI:24875"/>
    </ligand>
</feature>
<dbReference type="PIRSF" id="PIRSF004749">
    <property type="entry name" value="Pep_def"/>
    <property type="match status" value="1"/>
</dbReference>
<feature type="binding site" evidence="4">
    <location>
        <position position="108"/>
    </location>
    <ligand>
        <name>Fe cation</name>
        <dbReference type="ChEBI" id="CHEBI:24875"/>
    </ligand>
</feature>
<dbReference type="NCBIfam" id="TIGR00079">
    <property type="entry name" value="pept_deformyl"/>
    <property type="match status" value="1"/>
</dbReference>
<dbReference type="PANTHER" id="PTHR10458">
    <property type="entry name" value="PEPTIDE DEFORMYLASE"/>
    <property type="match status" value="1"/>
</dbReference>